<dbReference type="Gene3D" id="2.160.20.120">
    <property type="match status" value="1"/>
</dbReference>
<dbReference type="EMBL" id="JBBNOP010000001">
    <property type="protein sequence ID" value="MEQ3361733.1"/>
    <property type="molecule type" value="Genomic_DNA"/>
</dbReference>
<dbReference type="InterPro" id="IPR025164">
    <property type="entry name" value="Toastrack_DUF4097"/>
</dbReference>
<name>A0ABV1J9J1_9ACTN</name>
<sequence length="280" mass="29545">MARLTGASYAKITVAILLGAVLLAVVGFGASCSTWQPRLGSDTMIGSASVAASDVENIEVDWAAGSVQMHVVDTASDEIELIETGDGITKGREMRWKVSGNTLYIDYGGWFTCFSWGHKSLEIRVPQKYASSLGAVDIDGASGYYNVTGIGCDRLDVDLASGEFEANEFAVRELAIDVASGKSYANGEVTDTLKAHAASGRIEVVSTACPNSIDADMASGTIAISIPDNNGFTAYVDKASGSFESQFETTQRGDGVYVHKDGGANFDIDMASGKFILNRL</sequence>
<accession>A0ABV1J9J1</accession>
<evidence type="ECO:0000313" key="2">
    <source>
        <dbReference type="EMBL" id="MEQ3361733.1"/>
    </source>
</evidence>
<organism evidence="2 3">
    <name type="scientific">Raoultibacter massiliensis</name>
    <dbReference type="NCBI Taxonomy" id="1852371"/>
    <lineage>
        <taxon>Bacteria</taxon>
        <taxon>Bacillati</taxon>
        <taxon>Actinomycetota</taxon>
        <taxon>Coriobacteriia</taxon>
        <taxon>Eggerthellales</taxon>
        <taxon>Eggerthellaceae</taxon>
        <taxon>Raoultibacter</taxon>
    </lineage>
</organism>
<gene>
    <name evidence="2" type="ORF">AAA083_01945</name>
</gene>
<protein>
    <submittedName>
        <fullName evidence="2">DUF4097 family beta strand repeat-containing protein</fullName>
    </submittedName>
</protein>
<dbReference type="Proteomes" id="UP001487305">
    <property type="component" value="Unassembled WGS sequence"/>
</dbReference>
<feature type="domain" description="DUF4097" evidence="1">
    <location>
        <begin position="66"/>
        <end position="274"/>
    </location>
</feature>
<evidence type="ECO:0000313" key="3">
    <source>
        <dbReference type="Proteomes" id="UP001487305"/>
    </source>
</evidence>
<dbReference type="PROSITE" id="PS51257">
    <property type="entry name" value="PROKAR_LIPOPROTEIN"/>
    <property type="match status" value="1"/>
</dbReference>
<evidence type="ECO:0000259" key="1">
    <source>
        <dbReference type="Pfam" id="PF13349"/>
    </source>
</evidence>
<comment type="caution">
    <text evidence="2">The sequence shown here is derived from an EMBL/GenBank/DDBJ whole genome shotgun (WGS) entry which is preliminary data.</text>
</comment>
<proteinExistence type="predicted"/>
<dbReference type="Pfam" id="PF13349">
    <property type="entry name" value="DUF4097"/>
    <property type="match status" value="1"/>
</dbReference>
<keyword evidence="3" id="KW-1185">Reference proteome</keyword>
<reference evidence="2 3" key="1">
    <citation type="submission" date="2024-04" db="EMBL/GenBank/DDBJ databases">
        <title>Human intestinal bacterial collection.</title>
        <authorList>
            <person name="Pauvert C."/>
            <person name="Hitch T.C.A."/>
            <person name="Clavel T."/>
        </authorList>
    </citation>
    <scope>NUCLEOTIDE SEQUENCE [LARGE SCALE GENOMIC DNA]</scope>
    <source>
        <strain evidence="2 3">CLA-KB-H42</strain>
    </source>
</reference>
<dbReference type="RefSeq" id="WP_102375355.1">
    <property type="nucleotide sequence ID" value="NZ_JBBNOP010000001.1"/>
</dbReference>